<feature type="signal peptide" evidence="2">
    <location>
        <begin position="1"/>
        <end position="24"/>
    </location>
</feature>
<evidence type="ECO:0000313" key="4">
    <source>
        <dbReference type="EMBL" id="GAA4651133.1"/>
    </source>
</evidence>
<dbReference type="InterPro" id="IPR011250">
    <property type="entry name" value="OMP/PagP_B-barrel"/>
</dbReference>
<keyword evidence="5" id="KW-1185">Reference proteome</keyword>
<reference evidence="5" key="1">
    <citation type="journal article" date="2019" name="Int. J. Syst. Evol. Microbiol.">
        <title>The Global Catalogue of Microorganisms (GCM) 10K type strain sequencing project: providing services to taxonomists for standard genome sequencing and annotation.</title>
        <authorList>
            <consortium name="The Broad Institute Genomics Platform"/>
            <consortium name="The Broad Institute Genome Sequencing Center for Infectious Disease"/>
            <person name="Wu L."/>
            <person name="Ma J."/>
        </authorList>
    </citation>
    <scope>NUCLEOTIDE SEQUENCE [LARGE SCALE GENOMIC DNA]</scope>
    <source>
        <strain evidence="5">JCM 17805</strain>
    </source>
</reference>
<dbReference type="InterPro" id="IPR003394">
    <property type="entry name" value="Porin_opacity"/>
</dbReference>
<sequence>MKKVLLAAAVVSATCMGSIGSAMASDWFVGVEAGKARNKIAVESTITNLDGKASDKVKHTDLGLRVGKYLNDNVRTYATITSGKDSWGGGASKMEMKDQNLLVSADYLFGDGNLKPFVGATIGANRTKIDTSVGNEYEKSFAYGAQAGVVYTLGQVDLEGGYRYLKHDSTFKFGKGSQSLKIKNKDTQKVYLSASYRF</sequence>
<feature type="domain" description="Porin opacity type" evidence="3">
    <location>
        <begin position="93"/>
        <end position="166"/>
    </location>
</feature>
<dbReference type="Proteomes" id="UP001500604">
    <property type="component" value="Unassembled WGS sequence"/>
</dbReference>
<dbReference type="EMBL" id="BAABFL010000438">
    <property type="protein sequence ID" value="GAA4651133.1"/>
    <property type="molecule type" value="Genomic_DNA"/>
</dbReference>
<organism evidence="4 5">
    <name type="scientific">Kistimonas scapharcae</name>
    <dbReference type="NCBI Taxonomy" id="1036133"/>
    <lineage>
        <taxon>Bacteria</taxon>
        <taxon>Pseudomonadati</taxon>
        <taxon>Pseudomonadota</taxon>
        <taxon>Gammaproteobacteria</taxon>
        <taxon>Oceanospirillales</taxon>
        <taxon>Endozoicomonadaceae</taxon>
        <taxon>Kistimonas</taxon>
    </lineage>
</organism>
<accession>A0ABP8V4G3</accession>
<evidence type="ECO:0000256" key="1">
    <source>
        <dbReference type="ARBA" id="ARBA00009830"/>
    </source>
</evidence>
<proteinExistence type="inferred from homology"/>
<name>A0ABP8V4G3_9GAMM</name>
<protein>
    <submittedName>
        <fullName evidence="4">Outer membrane beta-barrel protein</fullName>
    </submittedName>
</protein>
<comment type="caution">
    <text evidence="4">The sequence shown here is derived from an EMBL/GenBank/DDBJ whole genome shotgun (WGS) entry which is preliminary data.</text>
</comment>
<comment type="similarity">
    <text evidence="1">Belongs to the opacity porin family.</text>
</comment>
<evidence type="ECO:0000256" key="2">
    <source>
        <dbReference type="SAM" id="SignalP"/>
    </source>
</evidence>
<dbReference type="RefSeq" id="WP_345197449.1">
    <property type="nucleotide sequence ID" value="NZ_BAABFL010000438.1"/>
</dbReference>
<gene>
    <name evidence="4" type="ORF">GCM10023116_34160</name>
</gene>
<dbReference type="Pfam" id="PF02462">
    <property type="entry name" value="Opacity"/>
    <property type="match status" value="1"/>
</dbReference>
<evidence type="ECO:0000259" key="3">
    <source>
        <dbReference type="Pfam" id="PF02462"/>
    </source>
</evidence>
<feature type="chain" id="PRO_5045360550" evidence="2">
    <location>
        <begin position="25"/>
        <end position="198"/>
    </location>
</feature>
<keyword evidence="2" id="KW-0732">Signal</keyword>
<dbReference type="Gene3D" id="2.40.160.20">
    <property type="match status" value="1"/>
</dbReference>
<evidence type="ECO:0000313" key="5">
    <source>
        <dbReference type="Proteomes" id="UP001500604"/>
    </source>
</evidence>
<dbReference type="SUPFAM" id="SSF56925">
    <property type="entry name" value="OMPA-like"/>
    <property type="match status" value="1"/>
</dbReference>